<evidence type="ECO:0000313" key="2">
    <source>
        <dbReference type="RefSeq" id="XP_013777900.1"/>
    </source>
</evidence>
<dbReference type="RefSeq" id="XP_013777970.1">
    <property type="nucleotide sequence ID" value="XM_013922516.2"/>
</dbReference>
<accession>A0ABM1BAA0</accession>
<dbReference type="Proteomes" id="UP000694941">
    <property type="component" value="Unplaced"/>
</dbReference>
<evidence type="ECO:0000313" key="4">
    <source>
        <dbReference type="RefSeq" id="XP_022244082.1"/>
    </source>
</evidence>
<name>A0ABM1BAA0_LIMPO</name>
<dbReference type="RefSeq" id="XP_013777900.1">
    <property type="nucleotide sequence ID" value="XM_013922446.2"/>
</dbReference>
<dbReference type="GeneID" id="106462483"/>
<dbReference type="InterPro" id="IPR052613">
    <property type="entry name" value="LicD_transferase"/>
</dbReference>
<sequence>MNLLKMRRKRVGFLLLITIIVLFIIYSTQKSYKEEDCTVSEGVQAKLQDLTKKVIEVLNILKLTNFLCYTSLWGALKYNGPMPWQSKLELCLLNEEVLKIEEAYFIKSFKQHGLILSYDSGNGVYHVTNVDDNSCEALLIVFEEDSITHQIRRVGWKNRLLPPDSCEALHCFPPHLVSLPLPTHNFMKMKLPVPREEIEIQKYLFPNSWWREVEPPICKS</sequence>
<reference evidence="2 3" key="1">
    <citation type="submission" date="2025-05" db="UniProtKB">
        <authorList>
            <consortium name="RefSeq"/>
        </authorList>
    </citation>
    <scope>IDENTIFICATION</scope>
    <source>
        <tissue evidence="2 3">Muscle</tissue>
    </source>
</reference>
<dbReference type="RefSeq" id="XP_022244082.1">
    <property type="nucleotide sequence ID" value="XM_022388374.1"/>
</dbReference>
<dbReference type="PANTHER" id="PTHR13627:SF32">
    <property type="entry name" value="AGAP006029-PA"/>
    <property type="match status" value="1"/>
</dbReference>
<organism evidence="1 3">
    <name type="scientific">Limulus polyphemus</name>
    <name type="common">Atlantic horseshoe crab</name>
    <dbReference type="NCBI Taxonomy" id="6850"/>
    <lineage>
        <taxon>Eukaryota</taxon>
        <taxon>Metazoa</taxon>
        <taxon>Ecdysozoa</taxon>
        <taxon>Arthropoda</taxon>
        <taxon>Chelicerata</taxon>
        <taxon>Merostomata</taxon>
        <taxon>Xiphosura</taxon>
        <taxon>Limulidae</taxon>
        <taxon>Limulus</taxon>
    </lineage>
</organism>
<dbReference type="PANTHER" id="PTHR13627">
    <property type="entry name" value="FUKUTIN RELATED PROTEIN"/>
    <property type="match status" value="1"/>
</dbReference>
<gene>
    <name evidence="2 3 4" type="primary">LOC106462483</name>
</gene>
<evidence type="ECO:0000313" key="3">
    <source>
        <dbReference type="RefSeq" id="XP_013777970.1"/>
    </source>
</evidence>
<protein>
    <submittedName>
        <fullName evidence="2 3">Uncharacterized protein LOC106462483</fullName>
    </submittedName>
</protein>
<keyword evidence="1" id="KW-1185">Reference proteome</keyword>
<evidence type="ECO:0000313" key="1">
    <source>
        <dbReference type="Proteomes" id="UP000694941"/>
    </source>
</evidence>
<proteinExistence type="predicted"/>